<evidence type="ECO:0000313" key="3">
    <source>
        <dbReference type="Proteomes" id="UP000182486"/>
    </source>
</evidence>
<dbReference type="SUPFAM" id="SSF46785">
    <property type="entry name" value="Winged helix' DNA-binding domain"/>
    <property type="match status" value="1"/>
</dbReference>
<dbReference type="RefSeq" id="WP_071806055.1">
    <property type="nucleotide sequence ID" value="NZ_MEIA01000160.1"/>
</dbReference>
<organism evidence="2 3">
    <name type="scientific">Couchioplanes caeruleus subsp. caeruleus</name>
    <dbReference type="NCBI Taxonomy" id="56427"/>
    <lineage>
        <taxon>Bacteria</taxon>
        <taxon>Bacillati</taxon>
        <taxon>Actinomycetota</taxon>
        <taxon>Actinomycetes</taxon>
        <taxon>Micromonosporales</taxon>
        <taxon>Micromonosporaceae</taxon>
        <taxon>Couchioplanes</taxon>
    </lineage>
</organism>
<protein>
    <recommendedName>
        <fullName evidence="1">HTH marR-type domain-containing protein</fullName>
    </recommendedName>
</protein>
<dbReference type="AlphaFoldDB" id="A0A1K0GVF2"/>
<comment type="caution">
    <text evidence="2">The sequence shown here is derived from an EMBL/GenBank/DDBJ whole genome shotgun (WGS) entry which is preliminary data.</text>
</comment>
<dbReference type="SMART" id="SM00347">
    <property type="entry name" value="HTH_MARR"/>
    <property type="match status" value="1"/>
</dbReference>
<dbReference type="EMBL" id="MEIA01000160">
    <property type="protein sequence ID" value="OJF13355.1"/>
    <property type="molecule type" value="Genomic_DNA"/>
</dbReference>
<dbReference type="GO" id="GO:0006950">
    <property type="term" value="P:response to stress"/>
    <property type="evidence" value="ECO:0007669"/>
    <property type="project" value="TreeGrafter"/>
</dbReference>
<reference evidence="2 3" key="1">
    <citation type="submission" date="2016-09" db="EMBL/GenBank/DDBJ databases">
        <title>Couchioplanes caeruleus draft genome sequence.</title>
        <authorList>
            <person name="Sheehan J."/>
            <person name="Caffrey P."/>
        </authorList>
    </citation>
    <scope>NUCLEOTIDE SEQUENCE [LARGE SCALE GENOMIC DNA]</scope>
    <source>
        <strain evidence="2 3">DSM 43634</strain>
    </source>
</reference>
<name>A0A1K0GVF2_9ACTN</name>
<gene>
    <name evidence="2" type="ORF">BG844_15645</name>
</gene>
<dbReference type="PANTHER" id="PTHR33164">
    <property type="entry name" value="TRANSCRIPTIONAL REGULATOR, MARR FAMILY"/>
    <property type="match status" value="1"/>
</dbReference>
<dbReference type="InterPro" id="IPR036388">
    <property type="entry name" value="WH-like_DNA-bd_sf"/>
</dbReference>
<feature type="domain" description="HTH marR-type" evidence="1">
    <location>
        <begin position="16"/>
        <end position="151"/>
    </location>
</feature>
<evidence type="ECO:0000259" key="1">
    <source>
        <dbReference type="PROSITE" id="PS50995"/>
    </source>
</evidence>
<dbReference type="GO" id="GO:0003700">
    <property type="term" value="F:DNA-binding transcription factor activity"/>
    <property type="evidence" value="ECO:0007669"/>
    <property type="project" value="InterPro"/>
</dbReference>
<sequence length="163" mass="18289">MTQPTTEPEPEPSLVEQWAWYGLIRAREKLTLELERELQRAHGLPLSWLEILMHLAKQPAPRKITDVVSTVLLSQSQTSRALDQMVGRGLVTRASSTDDARARTVALTDAGRRVCVEGMALQWHVVREQMLDRLSPAQVQILAQIWQELDAVPANALDHKTGP</sequence>
<dbReference type="Gene3D" id="1.10.10.10">
    <property type="entry name" value="Winged helix-like DNA-binding domain superfamily/Winged helix DNA-binding domain"/>
    <property type="match status" value="1"/>
</dbReference>
<dbReference type="InterPro" id="IPR000835">
    <property type="entry name" value="HTH_MarR-typ"/>
</dbReference>
<dbReference type="Proteomes" id="UP000182486">
    <property type="component" value="Unassembled WGS sequence"/>
</dbReference>
<proteinExistence type="predicted"/>
<dbReference type="InterPro" id="IPR039422">
    <property type="entry name" value="MarR/SlyA-like"/>
</dbReference>
<dbReference type="PANTHER" id="PTHR33164:SF99">
    <property type="entry name" value="MARR FAMILY REGULATORY PROTEIN"/>
    <property type="match status" value="1"/>
</dbReference>
<dbReference type="PROSITE" id="PS50995">
    <property type="entry name" value="HTH_MARR_2"/>
    <property type="match status" value="1"/>
</dbReference>
<dbReference type="Pfam" id="PF12802">
    <property type="entry name" value="MarR_2"/>
    <property type="match status" value="1"/>
</dbReference>
<accession>A0A1K0GVF2</accession>
<dbReference type="InterPro" id="IPR036390">
    <property type="entry name" value="WH_DNA-bd_sf"/>
</dbReference>
<evidence type="ECO:0000313" key="2">
    <source>
        <dbReference type="EMBL" id="OJF13355.1"/>
    </source>
</evidence>
<dbReference type="PRINTS" id="PR00598">
    <property type="entry name" value="HTHMARR"/>
</dbReference>
<keyword evidence="3" id="KW-1185">Reference proteome</keyword>